<dbReference type="HAMAP" id="MF_00024">
    <property type="entry name" value="CobD_CbiB"/>
    <property type="match status" value="1"/>
</dbReference>
<dbReference type="PANTHER" id="PTHR34308:SF1">
    <property type="entry name" value="COBALAMIN BIOSYNTHESIS PROTEIN CBIB"/>
    <property type="match status" value="1"/>
</dbReference>
<keyword evidence="11" id="KW-1185">Reference proteome</keyword>
<evidence type="ECO:0000256" key="5">
    <source>
        <dbReference type="ARBA" id="ARBA00022573"/>
    </source>
</evidence>
<dbReference type="Pfam" id="PF03186">
    <property type="entry name" value="CobD_Cbib"/>
    <property type="match status" value="1"/>
</dbReference>
<keyword evidence="6 9" id="KW-0812">Transmembrane</keyword>
<evidence type="ECO:0000313" key="11">
    <source>
        <dbReference type="Proteomes" id="UP000533476"/>
    </source>
</evidence>
<evidence type="ECO:0000256" key="3">
    <source>
        <dbReference type="ARBA" id="ARBA00006263"/>
    </source>
</evidence>
<evidence type="ECO:0000256" key="9">
    <source>
        <dbReference type="HAMAP-Rule" id="MF_00024"/>
    </source>
</evidence>
<evidence type="ECO:0000256" key="6">
    <source>
        <dbReference type="ARBA" id="ARBA00022692"/>
    </source>
</evidence>
<dbReference type="AlphaFoldDB" id="A0A7Y0L5V8"/>
<dbReference type="Proteomes" id="UP000533476">
    <property type="component" value="Unassembled WGS sequence"/>
</dbReference>
<keyword evidence="8 9" id="KW-0472">Membrane</keyword>
<protein>
    <recommendedName>
        <fullName evidence="9">Cobalamin biosynthesis protein CobD</fullName>
    </recommendedName>
</protein>
<dbReference type="EMBL" id="JABBVZ010000071">
    <property type="protein sequence ID" value="NMP23888.1"/>
    <property type="molecule type" value="Genomic_DNA"/>
</dbReference>
<gene>
    <name evidence="9 10" type="primary">cobD</name>
    <name evidence="10" type="ORF">HIJ39_16260</name>
</gene>
<comment type="pathway">
    <text evidence="2 9">Cofactor biosynthesis; adenosylcobalamin biosynthesis.</text>
</comment>
<dbReference type="RefSeq" id="WP_169101543.1">
    <property type="nucleotide sequence ID" value="NZ_JABBVZ010000071.1"/>
</dbReference>
<evidence type="ECO:0000256" key="8">
    <source>
        <dbReference type="ARBA" id="ARBA00023136"/>
    </source>
</evidence>
<feature type="transmembrane region" description="Helical" evidence="9">
    <location>
        <begin position="54"/>
        <end position="78"/>
    </location>
</feature>
<reference evidence="10 11" key="1">
    <citation type="submission" date="2020-04" db="EMBL/GenBank/DDBJ databases">
        <authorList>
            <person name="Zhang R."/>
            <person name="Schippers A."/>
        </authorList>
    </citation>
    <scope>NUCLEOTIDE SEQUENCE [LARGE SCALE GENOMIC DNA]</scope>
    <source>
        <strain evidence="10 11">DSM 109850</strain>
    </source>
</reference>
<name>A0A7Y0L5V8_9FIRM</name>
<comment type="caution">
    <text evidence="10">The sequence shown here is derived from an EMBL/GenBank/DDBJ whole genome shotgun (WGS) entry which is preliminary data.</text>
</comment>
<evidence type="ECO:0000256" key="4">
    <source>
        <dbReference type="ARBA" id="ARBA00022475"/>
    </source>
</evidence>
<dbReference type="NCBIfam" id="TIGR00380">
    <property type="entry name" value="cobal_cbiB"/>
    <property type="match status" value="1"/>
</dbReference>
<dbReference type="UniPathway" id="UPA00148"/>
<comment type="function">
    <text evidence="9">Converts cobyric acid to cobinamide by the addition of aminopropanol on the F carboxylic group.</text>
</comment>
<dbReference type="GO" id="GO:0048472">
    <property type="term" value="F:threonine-phosphate decarboxylase activity"/>
    <property type="evidence" value="ECO:0007669"/>
    <property type="project" value="InterPro"/>
</dbReference>
<evidence type="ECO:0000256" key="1">
    <source>
        <dbReference type="ARBA" id="ARBA00004651"/>
    </source>
</evidence>
<dbReference type="GO" id="GO:0005886">
    <property type="term" value="C:plasma membrane"/>
    <property type="evidence" value="ECO:0007669"/>
    <property type="project" value="UniProtKB-SubCell"/>
</dbReference>
<evidence type="ECO:0000256" key="7">
    <source>
        <dbReference type="ARBA" id="ARBA00022989"/>
    </source>
</evidence>
<evidence type="ECO:0000256" key="2">
    <source>
        <dbReference type="ARBA" id="ARBA00004953"/>
    </source>
</evidence>
<feature type="transmembrane region" description="Helical" evidence="9">
    <location>
        <begin position="297"/>
        <end position="318"/>
    </location>
</feature>
<keyword evidence="4 9" id="KW-1003">Cell membrane</keyword>
<sequence length="320" mass="34496">MVNTWSLGAAALGVDALVGDPRRWPHPVTLMGVAIGAYDRRVNRDSLGPGRLKICGMVLALGIPLMAGAATWALVWVAGRVWAPLEWMTAIWMISTTVAWKGLADAGLDVYHALSRGLPDARCAVGQIVGRDTAQLPETEVVRAAVETLAENIVDGIVAPMLYAVVGGAPLAMAYRAVNTLDSMVGYRNARYRNFGWASARLDDGMNFIPARLAAALLWVVMAVLGLAPRRAWRIMRRDARRHPSPNAGIPEAMMAGGLGVRLGGLNYYGGVPSRRAELGDATRALEAEDIVRAVRVVRWTGVMMGLVLLGLGAWRWLVR</sequence>
<feature type="transmembrane region" description="Helical" evidence="9">
    <location>
        <begin position="209"/>
        <end position="228"/>
    </location>
</feature>
<comment type="caution">
    <text evidence="9">Lacks conserved residue(s) required for the propagation of feature annotation.</text>
</comment>
<dbReference type="GO" id="GO:0009236">
    <property type="term" value="P:cobalamin biosynthetic process"/>
    <property type="evidence" value="ECO:0007669"/>
    <property type="project" value="UniProtKB-UniRule"/>
</dbReference>
<comment type="similarity">
    <text evidence="3 9">Belongs to the CobD/CbiB family.</text>
</comment>
<organism evidence="10 11">
    <name type="scientific">Sulfobacillus harzensis</name>
    <dbReference type="NCBI Taxonomy" id="2729629"/>
    <lineage>
        <taxon>Bacteria</taxon>
        <taxon>Bacillati</taxon>
        <taxon>Bacillota</taxon>
        <taxon>Clostridia</taxon>
        <taxon>Eubacteriales</taxon>
        <taxon>Clostridiales Family XVII. Incertae Sedis</taxon>
        <taxon>Sulfobacillus</taxon>
    </lineage>
</organism>
<accession>A0A7Y0L5V8</accession>
<proteinExistence type="inferred from homology"/>
<dbReference type="InterPro" id="IPR004485">
    <property type="entry name" value="Cobalamin_biosynth_CobD/CbiB"/>
</dbReference>
<keyword evidence="7 9" id="KW-1133">Transmembrane helix</keyword>
<keyword evidence="5 9" id="KW-0169">Cobalamin biosynthesis</keyword>
<dbReference type="GO" id="GO:0015420">
    <property type="term" value="F:ABC-type vitamin B12 transporter activity"/>
    <property type="evidence" value="ECO:0007669"/>
    <property type="project" value="UniProtKB-UniRule"/>
</dbReference>
<evidence type="ECO:0000313" key="10">
    <source>
        <dbReference type="EMBL" id="NMP23888.1"/>
    </source>
</evidence>
<dbReference type="PANTHER" id="PTHR34308">
    <property type="entry name" value="COBALAMIN BIOSYNTHESIS PROTEIN CBIB"/>
    <property type="match status" value="1"/>
</dbReference>
<comment type="subcellular location">
    <subcellularLocation>
        <location evidence="1 9">Cell membrane</location>
        <topology evidence="1 9">Multi-pass membrane protein</topology>
    </subcellularLocation>
</comment>